<evidence type="ECO:0000256" key="2">
    <source>
        <dbReference type="ARBA" id="ARBA00007362"/>
    </source>
</evidence>
<sequence>MLNYADRRALLGLGIASSCYFLWGLFPLYFRTLIEVNAVEIIAHRAVWTCVTCLGLLALLRRGQRLRRALADRRTVLLLAIAGALVTLNWLTYVYGVNTGRTTDAAIGYFLNPLLTVALARFFLHEPLRPLQWLSLAIATLAVVVLIVAYGSVPWISLGLAFTFGFYSLLKKQAGARVDPLTGLAIETAAVTPLAGGYLLWLAATGVGAFSLPSLVSGTGTLTWLLLAAGPITALPLLLFAEGSRRVSLTVMGLLQYIGPTLQFLVAVFLFHEHLPPARLWAIALVWLAVAVFVTDSLRARRRTPRQS</sequence>
<feature type="transmembrane region" description="Helical" evidence="8">
    <location>
        <begin position="131"/>
        <end position="149"/>
    </location>
</feature>
<feature type="transmembrane region" description="Helical" evidence="8">
    <location>
        <begin position="221"/>
        <end position="241"/>
    </location>
</feature>
<dbReference type="InParanoid" id="A0A1Q5PVR3"/>
<dbReference type="NCBIfam" id="TIGR00688">
    <property type="entry name" value="rarD"/>
    <property type="match status" value="1"/>
</dbReference>
<feature type="transmembrane region" description="Helical" evidence="8">
    <location>
        <begin position="278"/>
        <end position="298"/>
    </location>
</feature>
<name>A0A1Q5PVR3_9ACTO</name>
<proteinExistence type="inferred from homology"/>
<evidence type="ECO:0000313" key="11">
    <source>
        <dbReference type="Proteomes" id="UP000185612"/>
    </source>
</evidence>
<dbReference type="PANTHER" id="PTHR22911:SF137">
    <property type="entry name" value="SOLUTE CARRIER FAMILY 35 MEMBER G2-RELATED"/>
    <property type="match status" value="1"/>
</dbReference>
<organism evidence="10 11">
    <name type="scientific">Buchananella hordeovulneris</name>
    <dbReference type="NCBI Taxonomy" id="52770"/>
    <lineage>
        <taxon>Bacteria</taxon>
        <taxon>Bacillati</taxon>
        <taxon>Actinomycetota</taxon>
        <taxon>Actinomycetes</taxon>
        <taxon>Actinomycetales</taxon>
        <taxon>Actinomycetaceae</taxon>
        <taxon>Buchananella</taxon>
    </lineage>
</organism>
<dbReference type="Proteomes" id="UP000185612">
    <property type="component" value="Unassembled WGS sequence"/>
</dbReference>
<dbReference type="InterPro" id="IPR037185">
    <property type="entry name" value="EmrE-like"/>
</dbReference>
<feature type="transmembrane region" description="Helical" evidence="8">
    <location>
        <begin position="76"/>
        <end position="95"/>
    </location>
</feature>
<keyword evidence="7 8" id="KW-0472">Membrane</keyword>
<dbReference type="RefSeq" id="WP_073824596.1">
    <property type="nucleotide sequence ID" value="NZ_JAUNKL010000056.1"/>
</dbReference>
<evidence type="ECO:0000256" key="8">
    <source>
        <dbReference type="SAM" id="Phobius"/>
    </source>
</evidence>
<keyword evidence="5 8" id="KW-0812">Transmembrane</keyword>
<evidence type="ECO:0000256" key="4">
    <source>
        <dbReference type="ARBA" id="ARBA00022475"/>
    </source>
</evidence>
<dbReference type="SUPFAM" id="SSF103481">
    <property type="entry name" value="Multidrug resistance efflux transporter EmrE"/>
    <property type="match status" value="2"/>
</dbReference>
<evidence type="ECO:0000256" key="1">
    <source>
        <dbReference type="ARBA" id="ARBA00004651"/>
    </source>
</evidence>
<accession>A0A1Q5PVR3</accession>
<protein>
    <submittedName>
        <fullName evidence="10">EamA family transporter</fullName>
    </submittedName>
</protein>
<dbReference type="PANTHER" id="PTHR22911">
    <property type="entry name" value="ACYL-MALONYL CONDENSING ENZYME-RELATED"/>
    <property type="match status" value="1"/>
</dbReference>
<keyword evidence="4" id="KW-1003">Cell membrane</keyword>
<evidence type="ECO:0000256" key="6">
    <source>
        <dbReference type="ARBA" id="ARBA00022989"/>
    </source>
</evidence>
<feature type="transmembrane region" description="Helical" evidence="8">
    <location>
        <begin position="253"/>
        <end position="272"/>
    </location>
</feature>
<feature type="domain" description="EamA" evidence="9">
    <location>
        <begin position="14"/>
        <end position="147"/>
    </location>
</feature>
<dbReference type="EMBL" id="MQVS01000006">
    <property type="protein sequence ID" value="OKL51586.1"/>
    <property type="molecule type" value="Genomic_DNA"/>
</dbReference>
<feature type="transmembrane region" description="Helical" evidence="8">
    <location>
        <begin position="9"/>
        <end position="30"/>
    </location>
</feature>
<dbReference type="InterPro" id="IPR000620">
    <property type="entry name" value="EamA_dom"/>
</dbReference>
<reference evidence="11" key="1">
    <citation type="submission" date="2016-12" db="EMBL/GenBank/DDBJ databases">
        <authorList>
            <person name="Meng X."/>
        </authorList>
    </citation>
    <scope>NUCLEOTIDE SEQUENCE [LARGE SCALE GENOMIC DNA]</scope>
    <source>
        <strain evidence="11">DSM 20732</strain>
    </source>
</reference>
<comment type="subcellular location">
    <subcellularLocation>
        <location evidence="1">Cell membrane</location>
        <topology evidence="1">Multi-pass membrane protein</topology>
    </subcellularLocation>
</comment>
<keyword evidence="3" id="KW-0813">Transport</keyword>
<dbReference type="STRING" id="52770.BSZ40_07005"/>
<comment type="caution">
    <text evidence="10">The sequence shown here is derived from an EMBL/GenBank/DDBJ whole genome shotgun (WGS) entry which is preliminary data.</text>
</comment>
<evidence type="ECO:0000256" key="3">
    <source>
        <dbReference type="ARBA" id="ARBA00022448"/>
    </source>
</evidence>
<dbReference type="Pfam" id="PF00892">
    <property type="entry name" value="EamA"/>
    <property type="match status" value="1"/>
</dbReference>
<evidence type="ECO:0000256" key="5">
    <source>
        <dbReference type="ARBA" id="ARBA00022692"/>
    </source>
</evidence>
<evidence type="ECO:0000313" key="10">
    <source>
        <dbReference type="EMBL" id="OKL51586.1"/>
    </source>
</evidence>
<dbReference type="AlphaFoldDB" id="A0A1Q5PVR3"/>
<feature type="transmembrane region" description="Helical" evidence="8">
    <location>
        <begin position="182"/>
        <end position="201"/>
    </location>
</feature>
<feature type="transmembrane region" description="Helical" evidence="8">
    <location>
        <begin position="42"/>
        <end position="60"/>
    </location>
</feature>
<comment type="similarity">
    <text evidence="2">Belongs to the EamA transporter family.</text>
</comment>
<keyword evidence="6 8" id="KW-1133">Transmembrane helix</keyword>
<dbReference type="GO" id="GO:0005886">
    <property type="term" value="C:plasma membrane"/>
    <property type="evidence" value="ECO:0007669"/>
    <property type="project" value="UniProtKB-SubCell"/>
</dbReference>
<evidence type="ECO:0000256" key="7">
    <source>
        <dbReference type="ARBA" id="ARBA00023136"/>
    </source>
</evidence>
<dbReference type="PROSITE" id="PS51257">
    <property type="entry name" value="PROKAR_LIPOPROTEIN"/>
    <property type="match status" value="1"/>
</dbReference>
<gene>
    <name evidence="10" type="ORF">BSZ40_07005</name>
</gene>
<evidence type="ECO:0000259" key="9">
    <source>
        <dbReference type="Pfam" id="PF00892"/>
    </source>
</evidence>
<keyword evidence="11" id="KW-1185">Reference proteome</keyword>
<dbReference type="InterPro" id="IPR004626">
    <property type="entry name" value="RarD"/>
</dbReference>
<feature type="transmembrane region" description="Helical" evidence="8">
    <location>
        <begin position="155"/>
        <end position="170"/>
    </location>
</feature>
<feature type="transmembrane region" description="Helical" evidence="8">
    <location>
        <begin position="107"/>
        <end position="124"/>
    </location>
</feature>